<keyword evidence="1" id="KW-0347">Helicase</keyword>
<comment type="catalytic activity">
    <reaction evidence="1">
        <text>ATP + H2O = ADP + phosphate + H(+)</text>
        <dbReference type="Rhea" id="RHEA:13065"/>
        <dbReference type="ChEBI" id="CHEBI:15377"/>
        <dbReference type="ChEBI" id="CHEBI:15378"/>
        <dbReference type="ChEBI" id="CHEBI:30616"/>
        <dbReference type="ChEBI" id="CHEBI:43474"/>
        <dbReference type="ChEBI" id="CHEBI:456216"/>
        <dbReference type="EC" id="5.6.2.3"/>
    </reaction>
</comment>
<dbReference type="GO" id="GO:0016787">
    <property type="term" value="F:hydrolase activity"/>
    <property type="evidence" value="ECO:0007669"/>
    <property type="project" value="UniProtKB-KW"/>
</dbReference>
<dbReference type="InterPro" id="IPR002048">
    <property type="entry name" value="EF_hand_dom"/>
</dbReference>
<dbReference type="Proteomes" id="UP000663824">
    <property type="component" value="Unassembled WGS sequence"/>
</dbReference>
<evidence type="ECO:0000313" key="4">
    <source>
        <dbReference type="Proteomes" id="UP000663824"/>
    </source>
</evidence>
<evidence type="ECO:0000256" key="1">
    <source>
        <dbReference type="RuleBase" id="RU363044"/>
    </source>
</evidence>
<name>A0A816MD95_9BILA</name>
<dbReference type="InterPro" id="IPR027417">
    <property type="entry name" value="P-loop_NTPase"/>
</dbReference>
<dbReference type="GO" id="GO:0005524">
    <property type="term" value="F:ATP binding"/>
    <property type="evidence" value="ECO:0007669"/>
    <property type="project" value="UniProtKB-KW"/>
</dbReference>
<dbReference type="PANTHER" id="PTHR47642:SF5">
    <property type="entry name" value="ATP-DEPENDENT DNA HELICASE"/>
    <property type="match status" value="1"/>
</dbReference>
<dbReference type="InterPro" id="IPR010285">
    <property type="entry name" value="DNA_helicase_pif1-like_DEAD"/>
</dbReference>
<accession>A0A816MD95</accession>
<organism evidence="3 4">
    <name type="scientific">Rotaria magnacalcarata</name>
    <dbReference type="NCBI Taxonomy" id="392030"/>
    <lineage>
        <taxon>Eukaryota</taxon>
        <taxon>Metazoa</taxon>
        <taxon>Spiralia</taxon>
        <taxon>Gnathifera</taxon>
        <taxon>Rotifera</taxon>
        <taxon>Eurotatoria</taxon>
        <taxon>Bdelloidea</taxon>
        <taxon>Philodinida</taxon>
        <taxon>Philodinidae</taxon>
        <taxon>Rotaria</taxon>
    </lineage>
</organism>
<dbReference type="GO" id="GO:0006281">
    <property type="term" value="P:DNA repair"/>
    <property type="evidence" value="ECO:0007669"/>
    <property type="project" value="UniProtKB-KW"/>
</dbReference>
<dbReference type="EMBL" id="CAJNRE010002650">
    <property type="protein sequence ID" value="CAF1987148.1"/>
    <property type="molecule type" value="Genomic_DNA"/>
</dbReference>
<proteinExistence type="inferred from homology"/>
<keyword evidence="1" id="KW-0227">DNA damage</keyword>
<dbReference type="InterPro" id="IPR051055">
    <property type="entry name" value="PIF1_helicase"/>
</dbReference>
<keyword evidence="1" id="KW-0234">DNA repair</keyword>
<reference evidence="3" key="1">
    <citation type="submission" date="2021-02" db="EMBL/GenBank/DDBJ databases">
        <authorList>
            <person name="Nowell W R."/>
        </authorList>
    </citation>
    <scope>NUCLEOTIDE SEQUENCE</scope>
</reference>
<comment type="caution">
    <text evidence="3">The sequence shown here is derived from an EMBL/GenBank/DDBJ whole genome shotgun (WGS) entry which is preliminary data.</text>
</comment>
<dbReference type="Gene3D" id="3.40.50.300">
    <property type="entry name" value="P-loop containing nucleotide triphosphate hydrolases"/>
    <property type="match status" value="1"/>
</dbReference>
<comment type="cofactor">
    <cofactor evidence="1">
        <name>Mg(2+)</name>
        <dbReference type="ChEBI" id="CHEBI:18420"/>
    </cofactor>
</comment>
<evidence type="ECO:0000313" key="3">
    <source>
        <dbReference type="EMBL" id="CAF1987148.1"/>
    </source>
</evidence>
<dbReference type="GO" id="GO:0005509">
    <property type="term" value="F:calcium ion binding"/>
    <property type="evidence" value="ECO:0007669"/>
    <property type="project" value="InterPro"/>
</dbReference>
<dbReference type="GO" id="GO:0000723">
    <property type="term" value="P:telomere maintenance"/>
    <property type="evidence" value="ECO:0007669"/>
    <property type="project" value="InterPro"/>
</dbReference>
<dbReference type="EC" id="5.6.2.3" evidence="1"/>
<dbReference type="Pfam" id="PF05970">
    <property type="entry name" value="PIF1"/>
    <property type="match status" value="1"/>
</dbReference>
<gene>
    <name evidence="3" type="ORF">MBJ925_LOCUS7589</name>
</gene>
<keyword evidence="1" id="KW-0233">DNA recombination</keyword>
<dbReference type="GO" id="GO:0006310">
    <property type="term" value="P:DNA recombination"/>
    <property type="evidence" value="ECO:0007669"/>
    <property type="project" value="UniProtKB-KW"/>
</dbReference>
<comment type="similarity">
    <text evidence="1">Belongs to the helicase family.</text>
</comment>
<dbReference type="GO" id="GO:0043139">
    <property type="term" value="F:5'-3' DNA helicase activity"/>
    <property type="evidence" value="ECO:0007669"/>
    <property type="project" value="UniProtKB-EC"/>
</dbReference>
<dbReference type="PANTHER" id="PTHR47642">
    <property type="entry name" value="ATP-DEPENDENT DNA HELICASE"/>
    <property type="match status" value="1"/>
</dbReference>
<evidence type="ECO:0000259" key="2">
    <source>
        <dbReference type="PROSITE" id="PS50222"/>
    </source>
</evidence>
<dbReference type="AlphaFoldDB" id="A0A816MD95"/>
<sequence length="475" mass="54571">MKQLEKISKDKDNSLTFEEFLEHVNMNEEEYIKMIRSEFKKAKVFLKRAPTGIRINVHNPMIMSLHKANMDIQFILDPYAYLAYCVSYINKSENGMSKLLREALNELKRGNNTDKERLRVLANKFLNSSEISAQEAVYHILSIPLSINSRSTIFINTNRPENRISIVKSDEILQKLDPDSKDIFVQGLIDMYVNRSDEMKNVCFADFTSLYNVTKRIAYNDGIAENSDDEEVIDNEIDEFNPLKMKNTNEFEKAVEENRETEDDSDIDDTNIEYDQDKNEFFIYEIGNNEGDIFLVMGINTHTKKVEHFNVPKIIPNIEYQQMMINLNDSQRKYTLNVMNLIKNGDEQFFHFINGGAGVGSNPESIHVALCAQTGKAAASIDGMTLHSFLSLPVNRCKHKLVKLNSDVSNRIGVKLKHLQLLIIDEISMVGFTMFQQVNARLQQIMKVKKPFGGISLIVLGDFNQLRLVGDKYIF</sequence>
<dbReference type="PROSITE" id="PS50222">
    <property type="entry name" value="EF_HAND_2"/>
    <property type="match status" value="1"/>
</dbReference>
<keyword evidence="1" id="KW-0547">Nucleotide-binding</keyword>
<feature type="domain" description="EF-hand" evidence="2">
    <location>
        <begin position="1"/>
        <end position="30"/>
    </location>
</feature>
<protein>
    <recommendedName>
        <fullName evidence="1">ATP-dependent DNA helicase</fullName>
        <ecNumber evidence="1">5.6.2.3</ecNumber>
    </recommendedName>
</protein>
<keyword evidence="1" id="KW-0067">ATP-binding</keyword>
<keyword evidence="1" id="KW-0378">Hydrolase</keyword>
<dbReference type="SUPFAM" id="SSF52540">
    <property type="entry name" value="P-loop containing nucleoside triphosphate hydrolases"/>
    <property type="match status" value="1"/>
</dbReference>